<keyword evidence="5" id="KW-0472">Membrane</keyword>
<evidence type="ECO:0000259" key="6">
    <source>
        <dbReference type="PROSITE" id="PS51007"/>
    </source>
</evidence>
<feature type="transmembrane region" description="Helical" evidence="5">
    <location>
        <begin position="218"/>
        <end position="240"/>
    </location>
</feature>
<keyword evidence="8" id="KW-1185">Reference proteome</keyword>
<feature type="transmembrane region" description="Helical" evidence="5">
    <location>
        <begin position="66"/>
        <end position="87"/>
    </location>
</feature>
<feature type="transmembrane region" description="Helical" evidence="5">
    <location>
        <begin position="107"/>
        <end position="128"/>
    </location>
</feature>
<evidence type="ECO:0000256" key="3">
    <source>
        <dbReference type="ARBA" id="ARBA00023004"/>
    </source>
</evidence>
<keyword evidence="1 4" id="KW-0349">Heme</keyword>
<gene>
    <name evidence="7" type="ORF">GCM10007935_35030</name>
</gene>
<dbReference type="PROSITE" id="PS51007">
    <property type="entry name" value="CYTC"/>
    <property type="match status" value="1"/>
</dbReference>
<comment type="caution">
    <text evidence="7">The sequence shown here is derived from an EMBL/GenBank/DDBJ whole genome shotgun (WGS) entry which is preliminary data.</text>
</comment>
<keyword evidence="2 4" id="KW-0479">Metal-binding</keyword>
<feature type="transmembrane region" description="Helical" evidence="5">
    <location>
        <begin position="140"/>
        <end position="163"/>
    </location>
</feature>
<evidence type="ECO:0000256" key="4">
    <source>
        <dbReference type="PROSITE-ProRule" id="PRU00433"/>
    </source>
</evidence>
<reference evidence="8" key="1">
    <citation type="journal article" date="2019" name="Int. J. Syst. Evol. Microbiol.">
        <title>The Global Catalogue of Microorganisms (GCM) 10K type strain sequencing project: providing services to taxonomists for standard genome sequencing and annotation.</title>
        <authorList>
            <consortium name="The Broad Institute Genomics Platform"/>
            <consortium name="The Broad Institute Genome Sequencing Center for Infectious Disease"/>
            <person name="Wu L."/>
            <person name="Ma J."/>
        </authorList>
    </citation>
    <scope>NUCLEOTIDE SEQUENCE [LARGE SCALE GENOMIC DNA]</scope>
    <source>
        <strain evidence="8">NBRC 109341</strain>
    </source>
</reference>
<evidence type="ECO:0000256" key="5">
    <source>
        <dbReference type="SAM" id="Phobius"/>
    </source>
</evidence>
<feature type="transmembrane region" description="Helical" evidence="5">
    <location>
        <begin position="260"/>
        <end position="280"/>
    </location>
</feature>
<keyword evidence="5" id="KW-1133">Transmembrane helix</keyword>
<protein>
    <submittedName>
        <fullName evidence="7">Cytochrome c</fullName>
    </submittedName>
</protein>
<dbReference type="InterPro" id="IPR036909">
    <property type="entry name" value="Cyt_c-like_dom_sf"/>
</dbReference>
<dbReference type="SUPFAM" id="SSF46626">
    <property type="entry name" value="Cytochrome c"/>
    <property type="match status" value="1"/>
</dbReference>
<organism evidence="7 8">
    <name type="scientific">Hydrogenophaga electricum</name>
    <dbReference type="NCBI Taxonomy" id="1230953"/>
    <lineage>
        <taxon>Bacteria</taxon>
        <taxon>Pseudomonadati</taxon>
        <taxon>Pseudomonadota</taxon>
        <taxon>Betaproteobacteria</taxon>
        <taxon>Burkholderiales</taxon>
        <taxon>Comamonadaceae</taxon>
        <taxon>Hydrogenophaga</taxon>
    </lineage>
</organism>
<feature type="domain" description="Cytochrome c" evidence="6">
    <location>
        <begin position="367"/>
        <end position="445"/>
    </location>
</feature>
<proteinExistence type="predicted"/>
<keyword evidence="5" id="KW-0812">Transmembrane</keyword>
<sequence length="467" mass="51644">MDMLGMYPTFYVPAVGTAWVMGIIGVIHVVASHTSVGASFLFALLETKAYRENKPELMSFIKKYGMFLLVFSYIIGSITGPGIWYAITVASPRGVGGLIHNFVWVWAAEWVYFTVEVIGVYALVYLIGKVDPKTHLKLTWSFALASWATMLLIVGILSFMMWPGHENWYLTGSTNDAFYNLNFFAHLGTRTGSMFVMAAVVGLMVASRMQDASLRASVARFIAPVGLVGGLFAVMMFLYYLQTLPNNAIVMLNTHLLPVYAQGMVAVFVVSTLWLLLAWWKPHHIHTSLAVALFAFIAVVGVWPEERMRESMRKPYVAGQYIYGNQVIARDVPGKGIEGEVDKIAENGLLKLHPFIPDRLRTVTDSNRLEVGRTLAKIACANCHALESGAPLRNIPDKFHGATDEDLIAAFLNGPLKHGTQPYMPRIDLPEAEVQAIAHFIATVNKGVDIDAVIAEQRTSVVDARKD</sequence>
<dbReference type="EMBL" id="BSPB01000043">
    <property type="protein sequence ID" value="GLS16063.1"/>
    <property type="molecule type" value="Genomic_DNA"/>
</dbReference>
<name>A0ABQ6C6X3_9BURK</name>
<accession>A0ABQ6C6X3</accession>
<evidence type="ECO:0000256" key="1">
    <source>
        <dbReference type="ARBA" id="ARBA00022617"/>
    </source>
</evidence>
<dbReference type="Proteomes" id="UP001156903">
    <property type="component" value="Unassembled WGS sequence"/>
</dbReference>
<feature type="transmembrane region" description="Helical" evidence="5">
    <location>
        <begin position="183"/>
        <end position="206"/>
    </location>
</feature>
<feature type="transmembrane region" description="Helical" evidence="5">
    <location>
        <begin position="287"/>
        <end position="304"/>
    </location>
</feature>
<dbReference type="InterPro" id="IPR009056">
    <property type="entry name" value="Cyt_c-like_dom"/>
</dbReference>
<evidence type="ECO:0000256" key="2">
    <source>
        <dbReference type="ARBA" id="ARBA00022723"/>
    </source>
</evidence>
<evidence type="ECO:0000313" key="8">
    <source>
        <dbReference type="Proteomes" id="UP001156903"/>
    </source>
</evidence>
<dbReference type="Gene3D" id="1.10.760.10">
    <property type="entry name" value="Cytochrome c-like domain"/>
    <property type="match status" value="1"/>
</dbReference>
<evidence type="ECO:0000313" key="7">
    <source>
        <dbReference type="EMBL" id="GLS16063.1"/>
    </source>
</evidence>
<feature type="transmembrane region" description="Helical" evidence="5">
    <location>
        <begin position="20"/>
        <end position="45"/>
    </location>
</feature>
<dbReference type="RefSeq" id="WP_234263797.1">
    <property type="nucleotide sequence ID" value="NZ_BSPB01000043.1"/>
</dbReference>
<keyword evidence="3 4" id="KW-0408">Iron</keyword>